<dbReference type="AlphaFoldDB" id="F0VYL0"/>
<dbReference type="InterPro" id="IPR038375">
    <property type="entry name" value="NDUFAF7_sf"/>
</dbReference>
<dbReference type="InterPro" id="IPR003788">
    <property type="entry name" value="NDUFAF7"/>
</dbReference>
<dbReference type="Gene3D" id="1.25.40.10">
    <property type="entry name" value="Tetratricopeptide repeat domain"/>
    <property type="match status" value="1"/>
</dbReference>
<dbReference type="GO" id="GO:0005739">
    <property type="term" value="C:mitochondrion"/>
    <property type="evidence" value="ECO:0007669"/>
    <property type="project" value="UniProtKB-SubCell"/>
</dbReference>
<keyword evidence="4" id="KW-0489">Methyltransferase</keyword>
<reference evidence="8" key="2">
    <citation type="submission" date="2011-02" db="EMBL/GenBank/DDBJ databases">
        <authorList>
            <person name="MacLean D."/>
        </authorList>
    </citation>
    <scope>NUCLEOTIDE SEQUENCE</scope>
</reference>
<dbReference type="SUPFAM" id="SSF53335">
    <property type="entry name" value="S-adenosyl-L-methionine-dependent methyltransferases"/>
    <property type="match status" value="1"/>
</dbReference>
<comment type="catalytic activity">
    <reaction evidence="7">
        <text>L-arginyl-[protein] + 2 S-adenosyl-L-methionine = N(omega),N(omega)'-dimethyl-L-arginyl-[protein] + 2 S-adenosyl-L-homocysteine + 2 H(+)</text>
        <dbReference type="Rhea" id="RHEA:48108"/>
        <dbReference type="Rhea" id="RHEA-COMP:10532"/>
        <dbReference type="Rhea" id="RHEA-COMP:11992"/>
        <dbReference type="ChEBI" id="CHEBI:15378"/>
        <dbReference type="ChEBI" id="CHEBI:29965"/>
        <dbReference type="ChEBI" id="CHEBI:57856"/>
        <dbReference type="ChEBI" id="CHEBI:59789"/>
        <dbReference type="ChEBI" id="CHEBI:88221"/>
        <dbReference type="EC" id="2.1.1.320"/>
    </reaction>
</comment>
<sequence>MKLSEQGSNELCARLNGVEVPTSSTVFLSNECQSPVPNAKCSVSEENNIFDEVTKRFQLEDFTRFSQSHLWKLMTAFYESQGVASWAEGIVPHFITSNSFIAKRYAQLLIAYFSDGSKQILNKEEPLYIVELGAGSGKFSFYLLQTLSEMEDCLDFPLSKIRYVMTDFTEKNVNYWREHVALQPFVKRGLVDFAIFDATKDTELQLRISCTTVKPGELINPICIIANYLFDTLHHDLFQIDQSCIKEGLISVGSSRDIELNPLDPEIITRLDNQFKYEIARPEAGKRDISSAIMEWYLRYFTQKSCPATILIPIGALDVLERLNALSSGKALILSADKGSTCPDHFRGLNDPHIAVHGSFSVMVNYHAIGIYAALLGGFAIHSPQEEASLTVSIFVLPQRSSDFNFCTTILLSEELDHLNAHRKAAFPKLKAAFNEWITAFGPNDFFVIQKALKEEVNLRSVKSVLALLKLSNWDPDVFYKYRDVLLESSPASSSKMKSDVRAGISHLWKKYYALDKEKDIAFELGRLCYGMQDYDLALNFYRASIQELGKHHVTSHNMGLCYYNKHQLDLAAERFGEAHELNASYQKAITWLERVRKEQTAVRDK</sequence>
<dbReference type="HOGENOM" id="CLU_020053_0_0_1"/>
<evidence type="ECO:0000256" key="7">
    <source>
        <dbReference type="ARBA" id="ARBA00048612"/>
    </source>
</evidence>
<dbReference type="Pfam" id="PF02636">
    <property type="entry name" value="Methyltransf_28"/>
    <property type="match status" value="1"/>
</dbReference>
<organism evidence="8">
    <name type="scientific">Albugo laibachii Nc14</name>
    <dbReference type="NCBI Taxonomy" id="890382"/>
    <lineage>
        <taxon>Eukaryota</taxon>
        <taxon>Sar</taxon>
        <taxon>Stramenopiles</taxon>
        <taxon>Oomycota</taxon>
        <taxon>Peronosporomycetes</taxon>
        <taxon>Albuginales</taxon>
        <taxon>Albuginaceae</taxon>
        <taxon>Albugo</taxon>
    </lineage>
</organism>
<dbReference type="GO" id="GO:0035243">
    <property type="term" value="F:protein-arginine omega-N symmetric methyltransferase activity"/>
    <property type="evidence" value="ECO:0007669"/>
    <property type="project" value="UniProtKB-EC"/>
</dbReference>
<dbReference type="InterPro" id="IPR011990">
    <property type="entry name" value="TPR-like_helical_dom_sf"/>
</dbReference>
<evidence type="ECO:0000313" key="8">
    <source>
        <dbReference type="EMBL" id="CCA13874.1"/>
    </source>
</evidence>
<evidence type="ECO:0000256" key="3">
    <source>
        <dbReference type="ARBA" id="ARBA00011935"/>
    </source>
</evidence>
<dbReference type="SMART" id="SM00028">
    <property type="entry name" value="TPR"/>
    <property type="match status" value="2"/>
</dbReference>
<protein>
    <recommendedName>
        <fullName evidence="3">type II protein arginine methyltransferase</fullName>
        <ecNumber evidence="3">2.1.1.320</ecNumber>
    </recommendedName>
</protein>
<comment type="subcellular location">
    <subcellularLocation>
        <location evidence="1">Mitochondrion</location>
    </subcellularLocation>
</comment>
<proteinExistence type="inferred from homology"/>
<comment type="similarity">
    <text evidence="2">Belongs to the NDUFAF7 family.</text>
</comment>
<keyword evidence="6" id="KW-0496">Mitochondrion</keyword>
<gene>
    <name evidence="8" type="primary">AlNc14C1G17</name>
    <name evidence="8" type="ORF">ALNC14_000170</name>
</gene>
<dbReference type="InterPro" id="IPR019734">
    <property type="entry name" value="TPR_rpt"/>
</dbReference>
<reference evidence="8" key="1">
    <citation type="journal article" date="2011" name="PLoS Biol.">
        <title>Gene gain and loss during evolution of obligate parasitism in the white rust pathogen of Arabidopsis thaliana.</title>
        <authorList>
            <person name="Kemen E."/>
            <person name="Gardiner A."/>
            <person name="Schultz-Larsen T."/>
            <person name="Kemen A.C."/>
            <person name="Balmuth A.L."/>
            <person name="Robert-Seilaniantz A."/>
            <person name="Bailey K."/>
            <person name="Holub E."/>
            <person name="Studholme D.J."/>
            <person name="Maclean D."/>
            <person name="Jones J.D."/>
        </authorList>
    </citation>
    <scope>NUCLEOTIDE SEQUENCE</scope>
</reference>
<dbReference type="SUPFAM" id="SSF48452">
    <property type="entry name" value="TPR-like"/>
    <property type="match status" value="1"/>
</dbReference>
<name>F0VYL0_9STRA</name>
<dbReference type="GO" id="GO:0032259">
    <property type="term" value="P:methylation"/>
    <property type="evidence" value="ECO:0007669"/>
    <property type="project" value="UniProtKB-KW"/>
</dbReference>
<dbReference type="InterPro" id="IPR029063">
    <property type="entry name" value="SAM-dependent_MTases_sf"/>
</dbReference>
<evidence type="ECO:0000256" key="4">
    <source>
        <dbReference type="ARBA" id="ARBA00022603"/>
    </source>
</evidence>
<dbReference type="EC" id="2.1.1.320" evidence="3"/>
<accession>F0VYL0</accession>
<keyword evidence="5" id="KW-0808">Transferase</keyword>
<evidence type="ECO:0000256" key="5">
    <source>
        <dbReference type="ARBA" id="ARBA00022679"/>
    </source>
</evidence>
<evidence type="ECO:0000256" key="1">
    <source>
        <dbReference type="ARBA" id="ARBA00004173"/>
    </source>
</evidence>
<evidence type="ECO:0000256" key="2">
    <source>
        <dbReference type="ARBA" id="ARBA00005891"/>
    </source>
</evidence>
<dbReference type="EMBL" id="FR824046">
    <property type="protein sequence ID" value="CCA13874.1"/>
    <property type="molecule type" value="Genomic_DNA"/>
</dbReference>
<evidence type="ECO:0000256" key="6">
    <source>
        <dbReference type="ARBA" id="ARBA00023128"/>
    </source>
</evidence>
<dbReference type="Gene3D" id="3.40.50.12710">
    <property type="match status" value="1"/>
</dbReference>